<organism evidence="2 3">
    <name type="scientific">Deinococcus petrolearius</name>
    <dbReference type="NCBI Taxonomy" id="1751295"/>
    <lineage>
        <taxon>Bacteria</taxon>
        <taxon>Thermotogati</taxon>
        <taxon>Deinococcota</taxon>
        <taxon>Deinococci</taxon>
        <taxon>Deinococcales</taxon>
        <taxon>Deinococcaceae</taxon>
        <taxon>Deinococcus</taxon>
    </lineage>
</organism>
<proteinExistence type="predicted"/>
<protein>
    <recommendedName>
        <fullName evidence="4">GATA-type domain-containing protein</fullName>
    </recommendedName>
</protein>
<keyword evidence="3" id="KW-1185">Reference proteome</keyword>
<feature type="compositionally biased region" description="Polar residues" evidence="1">
    <location>
        <begin position="118"/>
        <end position="133"/>
    </location>
</feature>
<name>A0ABW1DNH6_9DEIO</name>
<evidence type="ECO:0000313" key="2">
    <source>
        <dbReference type="EMBL" id="MFC5849399.1"/>
    </source>
</evidence>
<dbReference type="EMBL" id="JBHSOH010000020">
    <property type="protein sequence ID" value="MFC5849399.1"/>
    <property type="molecule type" value="Genomic_DNA"/>
</dbReference>
<dbReference type="RefSeq" id="WP_380050503.1">
    <property type="nucleotide sequence ID" value="NZ_JBHSOH010000020.1"/>
</dbReference>
<sequence length="133" mass="14852">MLSLGLPPYAVREPEKMTGIRVSHTVQEGGAFDVVCGELLRGGFALTWTHESEAAPHLTEEELEEEKQQEKRKTSKARSKTPFFCEKCGGKAWAKDTARLVCGQCWMPMHTEADVTRSRQNAGQDQMPTRKSA</sequence>
<feature type="compositionally biased region" description="Basic and acidic residues" evidence="1">
    <location>
        <begin position="52"/>
        <end position="72"/>
    </location>
</feature>
<feature type="region of interest" description="Disordered" evidence="1">
    <location>
        <begin position="113"/>
        <end position="133"/>
    </location>
</feature>
<gene>
    <name evidence="2" type="ORF">ACFPQ6_13890</name>
</gene>
<evidence type="ECO:0000256" key="1">
    <source>
        <dbReference type="SAM" id="MobiDB-lite"/>
    </source>
</evidence>
<evidence type="ECO:0008006" key="4">
    <source>
        <dbReference type="Google" id="ProtNLM"/>
    </source>
</evidence>
<evidence type="ECO:0000313" key="3">
    <source>
        <dbReference type="Proteomes" id="UP001595979"/>
    </source>
</evidence>
<dbReference type="Proteomes" id="UP001595979">
    <property type="component" value="Unassembled WGS sequence"/>
</dbReference>
<accession>A0ABW1DNH6</accession>
<feature type="region of interest" description="Disordered" evidence="1">
    <location>
        <begin position="52"/>
        <end position="80"/>
    </location>
</feature>
<comment type="caution">
    <text evidence="2">The sequence shown here is derived from an EMBL/GenBank/DDBJ whole genome shotgun (WGS) entry which is preliminary data.</text>
</comment>
<reference evidence="3" key="1">
    <citation type="journal article" date="2019" name="Int. J. Syst. Evol. Microbiol.">
        <title>The Global Catalogue of Microorganisms (GCM) 10K type strain sequencing project: providing services to taxonomists for standard genome sequencing and annotation.</title>
        <authorList>
            <consortium name="The Broad Institute Genomics Platform"/>
            <consortium name="The Broad Institute Genome Sequencing Center for Infectious Disease"/>
            <person name="Wu L."/>
            <person name="Ma J."/>
        </authorList>
    </citation>
    <scope>NUCLEOTIDE SEQUENCE [LARGE SCALE GENOMIC DNA]</scope>
    <source>
        <strain evidence="3">CGMCC 1.15053</strain>
    </source>
</reference>